<dbReference type="InterPro" id="IPR012816">
    <property type="entry name" value="NADAR"/>
</dbReference>
<sequence>MRPAELRQLWSDVGSKGFSLPALEFYGHTSGPHRFFSNFCEHAPFEFVIPASCDRAELEATGRSATTLVGFAEKAIMLCKAAAMHDYSSYDAICAAATPRQTKALGRSVAPWDQERWDRVVCDVAREVVFQKFSKVDGLKDHLLNTGTSVIAEMTKNDAHWGTGIDMGCGANANPRTWRGTNILGWALMDARARLSPASRPLPAPSLSPPTPSPSAPPPPLPSDEPLDELPSLDHLPSGSRVAVLTLLGTLSPITRGHIQALDDARRLLLSPANSPRRPARLEEFAAVVGVVCLNGDSHARAKLGDAALSRDERRQLVRLAIRDHSSWLRLEPRASPGEDALPEQLRARWPRLEIIHFRLNGADDVARYHKWQLPTSEGSRYVTVGRQGHTQQVLEGMRRCGVDPEDGRFVVLPDLPDISSTEARRALLAGDAAALERMLDPEVAARLMSSENAVKKARPTSARTRAPRLQGAPYAQ</sequence>
<proteinExistence type="predicted"/>
<dbReference type="Pfam" id="PF08719">
    <property type="entry name" value="NADAR"/>
    <property type="match status" value="1"/>
</dbReference>
<evidence type="ECO:0000313" key="4">
    <source>
        <dbReference type="Proteomes" id="UP001515480"/>
    </source>
</evidence>
<feature type="region of interest" description="Disordered" evidence="1">
    <location>
        <begin position="451"/>
        <end position="477"/>
    </location>
</feature>
<dbReference type="NCBIfam" id="TIGR02464">
    <property type="entry name" value="ribofla_fusion"/>
    <property type="match status" value="1"/>
</dbReference>
<organism evidence="3 4">
    <name type="scientific">Prymnesium parvum</name>
    <name type="common">Toxic golden alga</name>
    <dbReference type="NCBI Taxonomy" id="97485"/>
    <lineage>
        <taxon>Eukaryota</taxon>
        <taxon>Haptista</taxon>
        <taxon>Haptophyta</taxon>
        <taxon>Prymnesiophyceae</taxon>
        <taxon>Prymnesiales</taxon>
        <taxon>Prymnesiaceae</taxon>
        <taxon>Prymnesium</taxon>
    </lineage>
</organism>
<name>A0AB34IEZ4_PRYPA</name>
<feature type="domain" description="NADAR" evidence="2">
    <location>
        <begin position="25"/>
        <end position="195"/>
    </location>
</feature>
<protein>
    <recommendedName>
        <fullName evidence="2">NADAR domain-containing protein</fullName>
    </recommendedName>
</protein>
<gene>
    <name evidence="3" type="ORF">AB1Y20_014034</name>
</gene>
<evidence type="ECO:0000259" key="2">
    <source>
        <dbReference type="Pfam" id="PF08719"/>
    </source>
</evidence>
<dbReference type="AlphaFoldDB" id="A0AB34IEZ4"/>
<dbReference type="Gene3D" id="1.10.357.40">
    <property type="entry name" value="YbiA-like"/>
    <property type="match status" value="1"/>
</dbReference>
<evidence type="ECO:0000313" key="3">
    <source>
        <dbReference type="EMBL" id="KAL1498724.1"/>
    </source>
</evidence>
<feature type="region of interest" description="Disordered" evidence="1">
    <location>
        <begin position="197"/>
        <end position="235"/>
    </location>
</feature>
<comment type="caution">
    <text evidence="3">The sequence shown here is derived from an EMBL/GenBank/DDBJ whole genome shotgun (WGS) entry which is preliminary data.</text>
</comment>
<dbReference type="SUPFAM" id="SSF52374">
    <property type="entry name" value="Nucleotidylyl transferase"/>
    <property type="match status" value="1"/>
</dbReference>
<dbReference type="InterPro" id="IPR037238">
    <property type="entry name" value="YbiA-like_sf"/>
</dbReference>
<feature type="compositionally biased region" description="Low complexity" evidence="1">
    <location>
        <begin position="460"/>
        <end position="469"/>
    </location>
</feature>
<dbReference type="InterPro" id="IPR014729">
    <property type="entry name" value="Rossmann-like_a/b/a_fold"/>
</dbReference>
<dbReference type="SUPFAM" id="SSF143990">
    <property type="entry name" value="YbiA-like"/>
    <property type="match status" value="1"/>
</dbReference>
<accession>A0AB34IEZ4</accession>
<dbReference type="EMBL" id="JBGBPQ010000027">
    <property type="protein sequence ID" value="KAL1498724.1"/>
    <property type="molecule type" value="Genomic_DNA"/>
</dbReference>
<feature type="compositionally biased region" description="Pro residues" evidence="1">
    <location>
        <begin position="200"/>
        <end position="223"/>
    </location>
</feature>
<dbReference type="Proteomes" id="UP001515480">
    <property type="component" value="Unassembled WGS sequence"/>
</dbReference>
<keyword evidence="4" id="KW-1185">Reference proteome</keyword>
<reference evidence="3 4" key="1">
    <citation type="journal article" date="2024" name="Science">
        <title>Giant polyketide synthase enzymes in the biosynthesis of giant marine polyether toxins.</title>
        <authorList>
            <person name="Fallon T.R."/>
            <person name="Shende V.V."/>
            <person name="Wierzbicki I.H."/>
            <person name="Pendleton A.L."/>
            <person name="Watervoot N.F."/>
            <person name="Auber R.P."/>
            <person name="Gonzalez D.J."/>
            <person name="Wisecaver J.H."/>
            <person name="Moore B.S."/>
        </authorList>
    </citation>
    <scope>NUCLEOTIDE SEQUENCE [LARGE SCALE GENOMIC DNA]</scope>
    <source>
        <strain evidence="3 4">12B1</strain>
    </source>
</reference>
<evidence type="ECO:0000256" key="1">
    <source>
        <dbReference type="SAM" id="MobiDB-lite"/>
    </source>
</evidence>
<dbReference type="Gene3D" id="3.40.50.620">
    <property type="entry name" value="HUPs"/>
    <property type="match status" value="1"/>
</dbReference>
<dbReference type="CDD" id="cd15457">
    <property type="entry name" value="NADAR"/>
    <property type="match status" value="1"/>
</dbReference>